<evidence type="ECO:0000259" key="9">
    <source>
        <dbReference type="Pfam" id="PF00576"/>
    </source>
</evidence>
<name>A0A2W5SNZ5_CERSP</name>
<dbReference type="EC" id="3.5.2.17" evidence="8"/>
<proteinExistence type="inferred from homology"/>
<dbReference type="Gene3D" id="2.60.40.180">
    <property type="entry name" value="Transthyretin/hydroxyisourate hydrolase domain"/>
    <property type="match status" value="1"/>
</dbReference>
<dbReference type="GO" id="GO:0033971">
    <property type="term" value="F:hydroxyisourate hydrolase activity"/>
    <property type="evidence" value="ECO:0007669"/>
    <property type="project" value="UniProtKB-EC"/>
</dbReference>
<dbReference type="GO" id="GO:0006144">
    <property type="term" value="P:purine nucleobase metabolic process"/>
    <property type="evidence" value="ECO:0007669"/>
    <property type="project" value="UniProtKB-KW"/>
</dbReference>
<feature type="binding site" evidence="7">
    <location>
        <position position="47"/>
    </location>
    <ligand>
        <name>substrate</name>
    </ligand>
</feature>
<feature type="binding site" evidence="7">
    <location>
        <position position="9"/>
    </location>
    <ligand>
        <name>substrate</name>
    </ligand>
</feature>
<evidence type="ECO:0000256" key="2">
    <source>
        <dbReference type="ARBA" id="ARBA00002704"/>
    </source>
</evidence>
<evidence type="ECO:0000313" key="10">
    <source>
        <dbReference type="EMBL" id="PZR01116.1"/>
    </source>
</evidence>
<evidence type="ECO:0000256" key="8">
    <source>
        <dbReference type="RuleBase" id="RU361270"/>
    </source>
</evidence>
<keyword evidence="5 8" id="KW-0659">Purine metabolism</keyword>
<dbReference type="InterPro" id="IPR000895">
    <property type="entry name" value="Transthyretin/HIU_hydrolase"/>
</dbReference>
<comment type="catalytic activity">
    <reaction evidence="1 8">
        <text>5-hydroxyisourate + H2O = 5-hydroxy-2-oxo-4-ureido-2,5-dihydro-1H-imidazole-5-carboxylate + H(+)</text>
        <dbReference type="Rhea" id="RHEA:23736"/>
        <dbReference type="ChEBI" id="CHEBI:15377"/>
        <dbReference type="ChEBI" id="CHEBI:15378"/>
        <dbReference type="ChEBI" id="CHEBI:18072"/>
        <dbReference type="ChEBI" id="CHEBI:58639"/>
        <dbReference type="EC" id="3.5.2.17"/>
    </reaction>
</comment>
<evidence type="ECO:0000256" key="7">
    <source>
        <dbReference type="PIRSR" id="PIRSR600895-51"/>
    </source>
</evidence>
<dbReference type="CDD" id="cd05822">
    <property type="entry name" value="TLP_HIUase"/>
    <property type="match status" value="1"/>
</dbReference>
<dbReference type="PRINTS" id="PR00189">
    <property type="entry name" value="TRNSTHYRETIN"/>
</dbReference>
<organism evidence="10 11">
    <name type="scientific">Cereibacter sphaeroides</name>
    <name type="common">Rhodobacter sphaeroides</name>
    <dbReference type="NCBI Taxonomy" id="1063"/>
    <lineage>
        <taxon>Bacteria</taxon>
        <taxon>Pseudomonadati</taxon>
        <taxon>Pseudomonadota</taxon>
        <taxon>Alphaproteobacteria</taxon>
        <taxon>Rhodobacterales</taxon>
        <taxon>Paracoccaceae</taxon>
        <taxon>Cereibacter</taxon>
    </lineage>
</organism>
<evidence type="ECO:0000256" key="5">
    <source>
        <dbReference type="ARBA" id="ARBA00022631"/>
    </source>
</evidence>
<comment type="caution">
    <text evidence="10">The sequence shown here is derived from an EMBL/GenBank/DDBJ whole genome shotgun (WGS) entry which is preliminary data.</text>
</comment>
<dbReference type="AlphaFoldDB" id="A0A2W5SNZ5"/>
<comment type="function">
    <text evidence="2">Catalyzes the hydrolysis of 5-hydroxyisourate (HIU) to 2-oxo-4-hydroxy-4-carboxy-5-ureidoimidazoline (OHCU).</text>
</comment>
<dbReference type="NCBIfam" id="TIGR02962">
    <property type="entry name" value="hdxy_isourate"/>
    <property type="match status" value="1"/>
</dbReference>
<feature type="binding site" evidence="7">
    <location>
        <position position="116"/>
    </location>
    <ligand>
        <name>substrate</name>
    </ligand>
</feature>
<evidence type="ECO:0000256" key="4">
    <source>
        <dbReference type="ARBA" id="ARBA00011881"/>
    </source>
</evidence>
<protein>
    <recommendedName>
        <fullName evidence="8">5-hydroxyisourate hydrolase</fullName>
        <shortName evidence="8">HIU hydrolase</shortName>
        <shortName evidence="8">HIUHase</shortName>
        <ecNumber evidence="8">3.5.2.17</ecNumber>
    </recommendedName>
</protein>
<sequence length="119" mass="12992">MAEGRLTTHVLDTARGKPAAAIRLRLFRLTGESRRLVAEAVTNTDGRTDAPLLSGKEMVAGSYEIVFAAGDYFRASWRASEPVLFLDEIPIRFGIADEGAHIHVPLLLAPFGYSTYRGS</sequence>
<comment type="subunit">
    <text evidence="4 8">Homotetramer.</text>
</comment>
<dbReference type="EMBL" id="QFQS01000001">
    <property type="protein sequence ID" value="PZR01116.1"/>
    <property type="molecule type" value="Genomic_DNA"/>
</dbReference>
<dbReference type="InterPro" id="IPR023416">
    <property type="entry name" value="Transthyretin/HIU_hydrolase_d"/>
</dbReference>
<dbReference type="FunFam" id="2.60.40.180:FF:000005">
    <property type="entry name" value="5-hydroxyisourate hydrolase"/>
    <property type="match status" value="1"/>
</dbReference>
<dbReference type="SUPFAM" id="SSF49472">
    <property type="entry name" value="Transthyretin (synonym: prealbumin)"/>
    <property type="match status" value="1"/>
</dbReference>
<evidence type="ECO:0000256" key="3">
    <source>
        <dbReference type="ARBA" id="ARBA00009850"/>
    </source>
</evidence>
<dbReference type="InterPro" id="IPR036817">
    <property type="entry name" value="Transthyretin/HIU_hydrolase_sf"/>
</dbReference>
<comment type="similarity">
    <text evidence="3 8">Belongs to the transthyretin family. 5-hydroxyisourate hydrolase subfamily.</text>
</comment>
<dbReference type="PANTHER" id="PTHR10395">
    <property type="entry name" value="URICASE AND TRANSTHYRETIN-RELATED"/>
    <property type="match status" value="1"/>
</dbReference>
<gene>
    <name evidence="10" type="primary">uraH</name>
    <name evidence="10" type="ORF">DI533_09590</name>
</gene>
<evidence type="ECO:0000256" key="6">
    <source>
        <dbReference type="ARBA" id="ARBA00022801"/>
    </source>
</evidence>
<dbReference type="Pfam" id="PF00576">
    <property type="entry name" value="Transthyretin"/>
    <property type="match status" value="1"/>
</dbReference>
<accession>A0A2W5SNZ5</accession>
<dbReference type="InterPro" id="IPR014306">
    <property type="entry name" value="Hydroxyisourate_hydrolase"/>
</dbReference>
<evidence type="ECO:0000313" key="11">
    <source>
        <dbReference type="Proteomes" id="UP000248975"/>
    </source>
</evidence>
<feature type="domain" description="Transthyretin/hydroxyisourate hydrolase" evidence="9">
    <location>
        <begin position="6"/>
        <end position="118"/>
    </location>
</feature>
<dbReference type="PANTHER" id="PTHR10395:SF7">
    <property type="entry name" value="5-HYDROXYISOURATE HYDROLASE"/>
    <property type="match status" value="1"/>
</dbReference>
<evidence type="ECO:0000256" key="1">
    <source>
        <dbReference type="ARBA" id="ARBA00001043"/>
    </source>
</evidence>
<dbReference type="Proteomes" id="UP000248975">
    <property type="component" value="Unassembled WGS sequence"/>
</dbReference>
<keyword evidence="6 8" id="KW-0378">Hydrolase</keyword>
<reference evidence="10 11" key="1">
    <citation type="submission" date="2017-08" db="EMBL/GenBank/DDBJ databases">
        <title>Infants hospitalized years apart are colonized by the same room-sourced microbial strains.</title>
        <authorList>
            <person name="Brooks B."/>
            <person name="Olm M.R."/>
            <person name="Firek B.A."/>
            <person name="Baker R."/>
            <person name="Thomas B.C."/>
            <person name="Morowitz M.J."/>
            <person name="Banfield J.F."/>
        </authorList>
    </citation>
    <scope>NUCLEOTIDE SEQUENCE [LARGE SCALE GENOMIC DNA]</scope>
    <source>
        <strain evidence="10">S2_003_000_R2_11</strain>
    </source>
</reference>